<feature type="region of interest" description="Disordered" evidence="1">
    <location>
        <begin position="176"/>
        <end position="205"/>
    </location>
</feature>
<dbReference type="GO" id="GO:0030276">
    <property type="term" value="F:clathrin binding"/>
    <property type="evidence" value="ECO:0007669"/>
    <property type="project" value="TreeGrafter"/>
</dbReference>
<dbReference type="Pfam" id="PF01417">
    <property type="entry name" value="ENTH"/>
    <property type="match status" value="1"/>
</dbReference>
<dbReference type="SUPFAM" id="SSF48464">
    <property type="entry name" value="ENTH/VHS domain"/>
    <property type="match status" value="1"/>
</dbReference>
<name>A0AAD7E6X0_9AGAR</name>
<accession>A0AAD7E6X0</accession>
<feature type="compositionally biased region" description="Polar residues" evidence="1">
    <location>
        <begin position="194"/>
        <end position="205"/>
    </location>
</feature>
<dbReference type="GO" id="GO:0005543">
    <property type="term" value="F:phospholipid binding"/>
    <property type="evidence" value="ECO:0007669"/>
    <property type="project" value="TreeGrafter"/>
</dbReference>
<dbReference type="GO" id="GO:0005768">
    <property type="term" value="C:endosome"/>
    <property type="evidence" value="ECO:0007669"/>
    <property type="project" value="TreeGrafter"/>
</dbReference>
<gene>
    <name evidence="3" type="ORF">DFH08DRAFT_996240</name>
</gene>
<protein>
    <submittedName>
        <fullName evidence="3">Epsin 2-like protein</fullName>
    </submittedName>
</protein>
<dbReference type="AlphaFoldDB" id="A0AAD7E6X0"/>
<dbReference type="InterPro" id="IPR013809">
    <property type="entry name" value="ENTH"/>
</dbReference>
<dbReference type="EMBL" id="JARIHO010000142">
    <property type="protein sequence ID" value="KAJ7301171.1"/>
    <property type="molecule type" value="Genomic_DNA"/>
</dbReference>
<dbReference type="InterPro" id="IPR008942">
    <property type="entry name" value="ENTH_VHS"/>
</dbReference>
<dbReference type="SMART" id="SM00273">
    <property type="entry name" value="ENTH"/>
    <property type="match status" value="1"/>
</dbReference>
<dbReference type="GO" id="GO:0006897">
    <property type="term" value="P:endocytosis"/>
    <property type="evidence" value="ECO:0007669"/>
    <property type="project" value="TreeGrafter"/>
</dbReference>
<proteinExistence type="predicted"/>
<evidence type="ECO:0000259" key="2">
    <source>
        <dbReference type="PROSITE" id="PS50942"/>
    </source>
</evidence>
<dbReference type="Proteomes" id="UP001218218">
    <property type="component" value="Unassembled WGS sequence"/>
</dbReference>
<keyword evidence="4" id="KW-1185">Reference proteome</keyword>
<organism evidence="3 4">
    <name type="scientific">Mycena albidolilacea</name>
    <dbReference type="NCBI Taxonomy" id="1033008"/>
    <lineage>
        <taxon>Eukaryota</taxon>
        <taxon>Fungi</taxon>
        <taxon>Dikarya</taxon>
        <taxon>Basidiomycota</taxon>
        <taxon>Agaricomycotina</taxon>
        <taxon>Agaricomycetes</taxon>
        <taxon>Agaricomycetidae</taxon>
        <taxon>Agaricales</taxon>
        <taxon>Marasmiineae</taxon>
        <taxon>Mycenaceae</taxon>
        <taxon>Mycena</taxon>
    </lineage>
</organism>
<dbReference type="GO" id="GO:0007015">
    <property type="term" value="P:actin filament organization"/>
    <property type="evidence" value="ECO:0007669"/>
    <property type="project" value="TreeGrafter"/>
</dbReference>
<dbReference type="PANTHER" id="PTHR12276">
    <property type="entry name" value="EPSIN/ENT-RELATED"/>
    <property type="match status" value="1"/>
</dbReference>
<feature type="non-terminal residue" evidence="3">
    <location>
        <position position="1"/>
    </location>
</feature>
<reference evidence="3" key="1">
    <citation type="submission" date="2023-03" db="EMBL/GenBank/DDBJ databases">
        <title>Massive genome expansion in bonnet fungi (Mycena s.s.) driven by repeated elements and novel gene families across ecological guilds.</title>
        <authorList>
            <consortium name="Lawrence Berkeley National Laboratory"/>
            <person name="Harder C.B."/>
            <person name="Miyauchi S."/>
            <person name="Viragh M."/>
            <person name="Kuo A."/>
            <person name="Thoen E."/>
            <person name="Andreopoulos B."/>
            <person name="Lu D."/>
            <person name="Skrede I."/>
            <person name="Drula E."/>
            <person name="Henrissat B."/>
            <person name="Morin E."/>
            <person name="Kohler A."/>
            <person name="Barry K."/>
            <person name="LaButti K."/>
            <person name="Morin E."/>
            <person name="Salamov A."/>
            <person name="Lipzen A."/>
            <person name="Mereny Z."/>
            <person name="Hegedus B."/>
            <person name="Baldrian P."/>
            <person name="Stursova M."/>
            <person name="Weitz H."/>
            <person name="Taylor A."/>
            <person name="Grigoriev I.V."/>
            <person name="Nagy L.G."/>
            <person name="Martin F."/>
            <person name="Kauserud H."/>
        </authorList>
    </citation>
    <scope>NUCLEOTIDE SEQUENCE</scope>
    <source>
        <strain evidence="3">CBHHK002</strain>
    </source>
</reference>
<dbReference type="GO" id="GO:0005886">
    <property type="term" value="C:plasma membrane"/>
    <property type="evidence" value="ECO:0007669"/>
    <property type="project" value="TreeGrafter"/>
</dbReference>
<dbReference type="FunFam" id="1.25.40.90:FF:000006">
    <property type="entry name" value="Clathrin interactor 1"/>
    <property type="match status" value="1"/>
</dbReference>
<feature type="domain" description="ENTH" evidence="2">
    <location>
        <begin position="7"/>
        <end position="139"/>
    </location>
</feature>
<comment type="caution">
    <text evidence="3">The sequence shown here is derived from an EMBL/GenBank/DDBJ whole genome shotgun (WGS) entry which is preliminary data.</text>
</comment>
<evidence type="ECO:0000256" key="1">
    <source>
        <dbReference type="SAM" id="MobiDB-lite"/>
    </source>
</evidence>
<dbReference type="PANTHER" id="PTHR12276:SF110">
    <property type="entry name" value="EPSIN-1-RELATED"/>
    <property type="match status" value="1"/>
</dbReference>
<dbReference type="GO" id="GO:0030125">
    <property type="term" value="C:clathrin vesicle coat"/>
    <property type="evidence" value="ECO:0007669"/>
    <property type="project" value="TreeGrafter"/>
</dbReference>
<evidence type="ECO:0000313" key="4">
    <source>
        <dbReference type="Proteomes" id="UP001218218"/>
    </source>
</evidence>
<dbReference type="Gene3D" id="1.25.40.90">
    <property type="match status" value="1"/>
</dbReference>
<evidence type="ECO:0000313" key="3">
    <source>
        <dbReference type="EMBL" id="KAJ7301171.1"/>
    </source>
</evidence>
<sequence>MFNTLKSWAKRYSDTEAAVHDATSTDPWGPSGTEMYKIAMLTYSYKDFVEIREILGKRLNDEGKNWRQVYKSLVVIDYILHHGSEDVITYFKYNLYVIRALEKFHYMEEIGKDQGQNVRAKARNIISLLLDEGRLHTERRTWASVHSRILMGSRGVEKQIGQHKFRVEAYGSENSARPPLYTTYDGDGARPLPTTATMPDSTENP</sequence>
<dbReference type="PROSITE" id="PS50942">
    <property type="entry name" value="ENTH"/>
    <property type="match status" value="1"/>
</dbReference>